<dbReference type="EMBL" id="OZ019905">
    <property type="protein sequence ID" value="CAK9201256.1"/>
    <property type="molecule type" value="Genomic_DNA"/>
</dbReference>
<evidence type="ECO:0000256" key="7">
    <source>
        <dbReference type="SAM" id="SignalP"/>
    </source>
</evidence>
<dbReference type="Gene3D" id="3.90.730.10">
    <property type="entry name" value="Ribonuclease T2-like"/>
    <property type="match status" value="1"/>
</dbReference>
<dbReference type="InterPro" id="IPR036430">
    <property type="entry name" value="RNase_T2-like_sf"/>
</dbReference>
<evidence type="ECO:0000256" key="4">
    <source>
        <dbReference type="ARBA" id="ARBA00022801"/>
    </source>
</evidence>
<dbReference type="PANTHER" id="PTHR11240:SF75">
    <property type="entry name" value="RIBONUCLEASE 3"/>
    <property type="match status" value="1"/>
</dbReference>
<keyword evidence="7" id="KW-0732">Signal</keyword>
<evidence type="ECO:0000256" key="3">
    <source>
        <dbReference type="ARBA" id="ARBA00022759"/>
    </source>
</evidence>
<proteinExistence type="inferred from homology"/>
<evidence type="ECO:0000313" key="8">
    <source>
        <dbReference type="EMBL" id="CAK9201256.1"/>
    </source>
</evidence>
<evidence type="ECO:0000313" key="9">
    <source>
        <dbReference type="Proteomes" id="UP001497512"/>
    </source>
</evidence>
<keyword evidence="3" id="KW-0255">Endonuclease</keyword>
<reference evidence="8" key="1">
    <citation type="submission" date="2024-02" db="EMBL/GenBank/DDBJ databases">
        <authorList>
            <consortium name="ELIXIR-Norway"/>
            <consortium name="Elixir Norway"/>
        </authorList>
    </citation>
    <scope>NUCLEOTIDE SEQUENCE</scope>
</reference>
<protein>
    <submittedName>
        <fullName evidence="8">Uncharacterized protein</fullName>
    </submittedName>
</protein>
<sequence>MASKLLIPILFGVICMLTVVTARQNGNFKDSEVISMPTETAEKNISILVIQWGYSYCCPKKQQTCCLSPYLGPDFIIHTIWTINSKREFETNCNGPSFNENELSAEVIDYSNLYWPSLNCSYNNVDYWKEMWALYGTCSGLSQSAWFKLAIKLFQPEFTQALLSKGIVPGGKYTKDDFQKALSLAVGHNVGVLCNSNTATGELQLYEALICYSPDEKEVIDCGDDNLPSPGENECTGKIALPRKPCKPTAFGSCESDA</sequence>
<gene>
    <name evidence="8" type="ORF">CSSPTR1EN2_LOCUS5816</name>
</gene>
<evidence type="ECO:0000256" key="6">
    <source>
        <dbReference type="RuleBase" id="RU004328"/>
    </source>
</evidence>
<dbReference type="Pfam" id="PF00445">
    <property type="entry name" value="Ribonuclease_T2"/>
    <property type="match status" value="1"/>
</dbReference>
<accession>A0ABP0TNP0</accession>
<evidence type="ECO:0000256" key="2">
    <source>
        <dbReference type="ARBA" id="ARBA00022722"/>
    </source>
</evidence>
<keyword evidence="4" id="KW-0378">Hydrolase</keyword>
<name>A0ABP0TNP0_9BRYO</name>
<feature type="signal peptide" evidence="7">
    <location>
        <begin position="1"/>
        <end position="22"/>
    </location>
</feature>
<dbReference type="Proteomes" id="UP001497512">
    <property type="component" value="Chromosome 13"/>
</dbReference>
<comment type="similarity">
    <text evidence="1 6">Belongs to the RNase T2 family.</text>
</comment>
<organism evidence="8 9">
    <name type="scientific">Sphagnum troendelagicum</name>
    <dbReference type="NCBI Taxonomy" id="128251"/>
    <lineage>
        <taxon>Eukaryota</taxon>
        <taxon>Viridiplantae</taxon>
        <taxon>Streptophyta</taxon>
        <taxon>Embryophyta</taxon>
        <taxon>Bryophyta</taxon>
        <taxon>Sphagnophytina</taxon>
        <taxon>Sphagnopsida</taxon>
        <taxon>Sphagnales</taxon>
        <taxon>Sphagnaceae</taxon>
        <taxon>Sphagnum</taxon>
    </lineage>
</organism>
<evidence type="ECO:0000256" key="5">
    <source>
        <dbReference type="ARBA" id="ARBA00023239"/>
    </source>
</evidence>
<dbReference type="PANTHER" id="PTHR11240">
    <property type="entry name" value="RIBONUCLEASE T2"/>
    <property type="match status" value="1"/>
</dbReference>
<feature type="chain" id="PRO_5045391526" evidence="7">
    <location>
        <begin position="23"/>
        <end position="258"/>
    </location>
</feature>
<dbReference type="InterPro" id="IPR001568">
    <property type="entry name" value="RNase_T2-like"/>
</dbReference>
<dbReference type="SUPFAM" id="SSF55895">
    <property type="entry name" value="Ribonuclease Rh-like"/>
    <property type="match status" value="1"/>
</dbReference>
<keyword evidence="2" id="KW-0540">Nuclease</keyword>
<evidence type="ECO:0000256" key="1">
    <source>
        <dbReference type="ARBA" id="ARBA00007469"/>
    </source>
</evidence>
<keyword evidence="9" id="KW-1185">Reference proteome</keyword>
<keyword evidence="5" id="KW-0456">Lyase</keyword>